<feature type="transmembrane region" description="Helical" evidence="7">
    <location>
        <begin position="21"/>
        <end position="42"/>
    </location>
</feature>
<comment type="caution">
    <text evidence="9">The sequence shown here is derived from an EMBL/GenBank/DDBJ whole genome shotgun (WGS) entry which is preliminary data.</text>
</comment>
<keyword evidence="2 7" id="KW-0813">Transport</keyword>
<feature type="transmembrane region" description="Helical" evidence="7">
    <location>
        <begin position="142"/>
        <end position="162"/>
    </location>
</feature>
<evidence type="ECO:0000256" key="1">
    <source>
        <dbReference type="ARBA" id="ARBA00004651"/>
    </source>
</evidence>
<dbReference type="Proteomes" id="UP000245412">
    <property type="component" value="Unassembled WGS sequence"/>
</dbReference>
<dbReference type="Pfam" id="PF00528">
    <property type="entry name" value="BPD_transp_1"/>
    <property type="match status" value="1"/>
</dbReference>
<dbReference type="PANTHER" id="PTHR43744">
    <property type="entry name" value="ABC TRANSPORTER PERMEASE PROTEIN MG189-RELATED-RELATED"/>
    <property type="match status" value="1"/>
</dbReference>
<name>A0AB73T3Z4_9FIRM</name>
<evidence type="ECO:0000256" key="4">
    <source>
        <dbReference type="ARBA" id="ARBA00022692"/>
    </source>
</evidence>
<keyword evidence="4 7" id="KW-0812">Transmembrane</keyword>
<dbReference type="GO" id="GO:0005886">
    <property type="term" value="C:plasma membrane"/>
    <property type="evidence" value="ECO:0007669"/>
    <property type="project" value="UniProtKB-SubCell"/>
</dbReference>
<dbReference type="EMBL" id="QGGY01000007">
    <property type="protein sequence ID" value="PWJ75210.1"/>
    <property type="molecule type" value="Genomic_DNA"/>
</dbReference>
<dbReference type="CDD" id="cd06261">
    <property type="entry name" value="TM_PBP2"/>
    <property type="match status" value="1"/>
</dbReference>
<evidence type="ECO:0000313" key="9">
    <source>
        <dbReference type="EMBL" id="PWJ75210.1"/>
    </source>
</evidence>
<evidence type="ECO:0000256" key="7">
    <source>
        <dbReference type="RuleBase" id="RU363032"/>
    </source>
</evidence>
<dbReference type="AlphaFoldDB" id="A0AB73T3Z4"/>
<dbReference type="PANTHER" id="PTHR43744:SF9">
    <property type="entry name" value="POLYGALACTURONAN_RHAMNOGALACTURONAN TRANSPORT SYSTEM PERMEASE PROTEIN YTCP"/>
    <property type="match status" value="1"/>
</dbReference>
<keyword evidence="10" id="KW-1185">Reference proteome</keyword>
<evidence type="ECO:0000256" key="2">
    <source>
        <dbReference type="ARBA" id="ARBA00022448"/>
    </source>
</evidence>
<dbReference type="InterPro" id="IPR000515">
    <property type="entry name" value="MetI-like"/>
</dbReference>
<dbReference type="PROSITE" id="PS50928">
    <property type="entry name" value="ABC_TM1"/>
    <property type="match status" value="1"/>
</dbReference>
<gene>
    <name evidence="9" type="ORF">C7383_107217</name>
</gene>
<evidence type="ECO:0000256" key="5">
    <source>
        <dbReference type="ARBA" id="ARBA00022989"/>
    </source>
</evidence>
<accession>A0AB73T3Z4</accession>
<keyword evidence="6 7" id="KW-0472">Membrane</keyword>
<organism evidence="9 10">
    <name type="scientific">Murimonas intestini</name>
    <dbReference type="NCBI Taxonomy" id="1337051"/>
    <lineage>
        <taxon>Bacteria</taxon>
        <taxon>Bacillati</taxon>
        <taxon>Bacillota</taxon>
        <taxon>Clostridia</taxon>
        <taxon>Lachnospirales</taxon>
        <taxon>Lachnospiraceae</taxon>
        <taxon>Murimonas</taxon>
    </lineage>
</organism>
<proteinExistence type="inferred from homology"/>
<dbReference type="InterPro" id="IPR035906">
    <property type="entry name" value="MetI-like_sf"/>
</dbReference>
<comment type="subcellular location">
    <subcellularLocation>
        <location evidence="1 7">Cell membrane</location>
        <topology evidence="1 7">Multi-pass membrane protein</topology>
    </subcellularLocation>
</comment>
<feature type="domain" description="ABC transmembrane type-1" evidence="8">
    <location>
        <begin position="81"/>
        <end position="281"/>
    </location>
</feature>
<keyword evidence="3" id="KW-1003">Cell membrane</keyword>
<evidence type="ECO:0000313" key="10">
    <source>
        <dbReference type="Proteomes" id="UP000245412"/>
    </source>
</evidence>
<evidence type="ECO:0000256" key="6">
    <source>
        <dbReference type="ARBA" id="ARBA00023136"/>
    </source>
</evidence>
<reference evidence="9 10" key="1">
    <citation type="submission" date="2018-05" db="EMBL/GenBank/DDBJ databases">
        <authorList>
            <person name="Goeker M."/>
            <person name="Huntemann M."/>
            <person name="Clum A."/>
            <person name="Pillay M."/>
            <person name="Palaniappan K."/>
            <person name="Varghese N."/>
            <person name="Mikhailova N."/>
            <person name="Stamatis D."/>
            <person name="Reddy T."/>
            <person name="Daum C."/>
            <person name="Shapiro N."/>
            <person name="Ivanova N."/>
            <person name="Kyrpides N."/>
            <person name="Woyke T."/>
        </authorList>
    </citation>
    <scope>NUCLEOTIDE SEQUENCE [LARGE SCALE GENOMIC DNA]</scope>
    <source>
        <strain evidence="9 10">DSM 26524</strain>
    </source>
</reference>
<dbReference type="Gene3D" id="1.10.3720.10">
    <property type="entry name" value="MetI-like"/>
    <property type="match status" value="1"/>
</dbReference>
<protein>
    <submittedName>
        <fullName evidence="9">Carbohydrate ABC transporter membrane protein 2 (CUT1 family)</fullName>
    </submittedName>
</protein>
<dbReference type="RefSeq" id="WP_187374260.1">
    <property type="nucleotide sequence ID" value="NZ_CABJAT010000004.1"/>
</dbReference>
<evidence type="ECO:0000256" key="3">
    <source>
        <dbReference type="ARBA" id="ARBA00022475"/>
    </source>
</evidence>
<comment type="similarity">
    <text evidence="7">Belongs to the binding-protein-dependent transport system permease family.</text>
</comment>
<dbReference type="GO" id="GO:0055085">
    <property type="term" value="P:transmembrane transport"/>
    <property type="evidence" value="ECO:0007669"/>
    <property type="project" value="InterPro"/>
</dbReference>
<sequence length="298" mass="32701">MKKKEKKKMGMRAKTLLGQSVLNFILFLLAAVMIVPFIYIVMVSFTDATVYEAGKFILWPEKWSLDAYEYVLTGSGFLDALRSTLFITLIGTPLSVIFNAGLGYMLSKNTLPGRNILNKLVMFTMLFGAGMIPGYINMSNLGLINSLWACILPGACSAWNVMVMKSFFQGLPAELEEAAEIDGCGTLRIFTRIVLPLSKAMLATFTLFGAVSYWNTYFSAVMYITKTAMLPLQVFLQKIVLASNISDVLDVASNLSTAVPEEITKMATVVVAVVPILCVYPFLQKHFAKGVMVGAVKG</sequence>
<feature type="transmembrane region" description="Helical" evidence="7">
    <location>
        <begin position="200"/>
        <end position="224"/>
    </location>
</feature>
<evidence type="ECO:0000259" key="8">
    <source>
        <dbReference type="PROSITE" id="PS50928"/>
    </source>
</evidence>
<feature type="transmembrane region" description="Helical" evidence="7">
    <location>
        <begin position="263"/>
        <end position="283"/>
    </location>
</feature>
<dbReference type="SUPFAM" id="SSF161098">
    <property type="entry name" value="MetI-like"/>
    <property type="match status" value="1"/>
</dbReference>
<keyword evidence="5 7" id="KW-1133">Transmembrane helix</keyword>
<feature type="transmembrane region" description="Helical" evidence="7">
    <location>
        <begin position="116"/>
        <end position="136"/>
    </location>
</feature>
<feature type="transmembrane region" description="Helical" evidence="7">
    <location>
        <begin position="85"/>
        <end position="104"/>
    </location>
</feature>